<sequence length="114" mass="13139">MVCRVNMTTTSIFREFLAGVTGEPTVTIPSHKTYNAILDKHYSNFKKDVSKLIMDEYKEMFETRFMNVEHDLWSNSAKSCVGASCSFIDHLWKPRHFALFDQVKNDGHTSEEVA</sequence>
<keyword evidence="2" id="KW-1185">Reference proteome</keyword>
<organism evidence="1 2">
    <name type="scientific">Phytophthora oleae</name>
    <dbReference type="NCBI Taxonomy" id="2107226"/>
    <lineage>
        <taxon>Eukaryota</taxon>
        <taxon>Sar</taxon>
        <taxon>Stramenopiles</taxon>
        <taxon>Oomycota</taxon>
        <taxon>Peronosporomycetes</taxon>
        <taxon>Peronosporales</taxon>
        <taxon>Peronosporaceae</taxon>
        <taxon>Phytophthora</taxon>
    </lineage>
</organism>
<dbReference type="EMBL" id="JBIMZQ010000056">
    <property type="protein sequence ID" value="KAL3658149.1"/>
    <property type="molecule type" value="Genomic_DNA"/>
</dbReference>
<dbReference type="Proteomes" id="UP001632037">
    <property type="component" value="Unassembled WGS sequence"/>
</dbReference>
<protein>
    <recommendedName>
        <fullName evidence="3">DDE-1 domain-containing protein</fullName>
    </recommendedName>
</protein>
<evidence type="ECO:0000313" key="2">
    <source>
        <dbReference type="Proteomes" id="UP001632037"/>
    </source>
</evidence>
<evidence type="ECO:0000313" key="1">
    <source>
        <dbReference type="EMBL" id="KAL3658149.1"/>
    </source>
</evidence>
<reference evidence="1 2" key="1">
    <citation type="submission" date="2024-09" db="EMBL/GenBank/DDBJ databases">
        <title>Genome sequencing and assembly of Phytophthora oleae, isolate VK10A, causative agent of rot of olive drupes.</title>
        <authorList>
            <person name="Conti Taguali S."/>
            <person name="Riolo M."/>
            <person name="La Spada F."/>
            <person name="Cacciola S.O."/>
            <person name="Dionisio G."/>
        </authorList>
    </citation>
    <scope>NUCLEOTIDE SEQUENCE [LARGE SCALE GENOMIC DNA]</scope>
    <source>
        <strain evidence="1 2">VK10A</strain>
    </source>
</reference>
<dbReference type="AlphaFoldDB" id="A0ABD3EYC3"/>
<gene>
    <name evidence="1" type="ORF">V7S43_016780</name>
</gene>
<comment type="caution">
    <text evidence="1">The sequence shown here is derived from an EMBL/GenBank/DDBJ whole genome shotgun (WGS) entry which is preliminary data.</text>
</comment>
<evidence type="ECO:0008006" key="3">
    <source>
        <dbReference type="Google" id="ProtNLM"/>
    </source>
</evidence>
<accession>A0ABD3EYC3</accession>
<name>A0ABD3EYC3_9STRA</name>
<proteinExistence type="predicted"/>